<sequence>MSDSTLAPDIEQALYALPPIGAPLARVEGQIALESLVRRFPGLRLGVPASEISHSKNPFIRSLTALPAEFEAQRPAG</sequence>
<dbReference type="GeneID" id="97428784"/>
<dbReference type="InterPro" id="IPR036396">
    <property type="entry name" value="Cyt_P450_sf"/>
</dbReference>
<dbReference type="SUPFAM" id="SSF48264">
    <property type="entry name" value="Cytochrome P450"/>
    <property type="match status" value="1"/>
</dbReference>
<dbReference type="Proteomes" id="UP000053413">
    <property type="component" value="Unassembled WGS sequence"/>
</dbReference>
<proteinExistence type="predicted"/>
<comment type="caution">
    <text evidence="1">The sequence shown here is derived from an EMBL/GenBank/DDBJ whole genome shotgun (WGS) entry which is preliminary data.</text>
</comment>
<accession>A0A0X3X9J8</accession>
<dbReference type="GO" id="GO:0020037">
    <property type="term" value="F:heme binding"/>
    <property type="evidence" value="ECO:0007669"/>
    <property type="project" value="InterPro"/>
</dbReference>
<dbReference type="GO" id="GO:0016705">
    <property type="term" value="F:oxidoreductase activity, acting on paired donors, with incorporation or reduction of molecular oxygen"/>
    <property type="evidence" value="ECO:0007669"/>
    <property type="project" value="InterPro"/>
</dbReference>
<reference evidence="2" key="1">
    <citation type="submission" date="2015-10" db="EMBL/GenBank/DDBJ databases">
        <authorList>
            <person name="Ju K.-S."/>
            <person name="Doroghazi J.R."/>
            <person name="Metcalf W.W."/>
        </authorList>
    </citation>
    <scope>NUCLEOTIDE SEQUENCE [LARGE SCALE GENOMIC DNA]</scope>
    <source>
        <strain evidence="2">NRRL F-8817</strain>
    </source>
</reference>
<protein>
    <recommendedName>
        <fullName evidence="3">Cytochrome P450</fullName>
    </recommendedName>
</protein>
<dbReference type="Gene3D" id="1.10.630.10">
    <property type="entry name" value="Cytochrome P450"/>
    <property type="match status" value="1"/>
</dbReference>
<evidence type="ECO:0008006" key="3">
    <source>
        <dbReference type="Google" id="ProtNLM"/>
    </source>
</evidence>
<dbReference type="GO" id="GO:0005506">
    <property type="term" value="F:iron ion binding"/>
    <property type="evidence" value="ECO:0007669"/>
    <property type="project" value="InterPro"/>
</dbReference>
<evidence type="ECO:0000313" key="2">
    <source>
        <dbReference type="Proteomes" id="UP000053413"/>
    </source>
</evidence>
<gene>
    <name evidence="1" type="ORF">ADL28_05360</name>
</gene>
<dbReference type="EMBL" id="LLZJ01000040">
    <property type="protein sequence ID" value="KUL65793.1"/>
    <property type="molecule type" value="Genomic_DNA"/>
</dbReference>
<dbReference type="GO" id="GO:0004497">
    <property type="term" value="F:monooxygenase activity"/>
    <property type="evidence" value="ECO:0007669"/>
    <property type="project" value="InterPro"/>
</dbReference>
<dbReference type="RefSeq" id="WP_059142559.1">
    <property type="nucleotide sequence ID" value="NZ_LLZJ01000040.1"/>
</dbReference>
<evidence type="ECO:0000313" key="1">
    <source>
        <dbReference type="EMBL" id="KUL65793.1"/>
    </source>
</evidence>
<organism evidence="1 2">
    <name type="scientific">Streptomyces violaceusniger</name>
    <dbReference type="NCBI Taxonomy" id="68280"/>
    <lineage>
        <taxon>Bacteria</taxon>
        <taxon>Bacillati</taxon>
        <taxon>Actinomycetota</taxon>
        <taxon>Actinomycetes</taxon>
        <taxon>Kitasatosporales</taxon>
        <taxon>Streptomycetaceae</taxon>
        <taxon>Streptomyces</taxon>
        <taxon>Streptomyces violaceusniger group</taxon>
    </lineage>
</organism>
<dbReference type="AlphaFoldDB" id="A0A0X3X9J8"/>
<name>A0A0X3X9J8_STRVO</name>